<dbReference type="PANTHER" id="PTHR30055">
    <property type="entry name" value="HTH-TYPE TRANSCRIPTIONAL REGULATOR RUTR"/>
    <property type="match status" value="1"/>
</dbReference>
<dbReference type="EMBL" id="JBITMB010000003">
    <property type="protein sequence ID" value="MFI7441052.1"/>
    <property type="molecule type" value="Genomic_DNA"/>
</dbReference>
<protein>
    <submittedName>
        <fullName evidence="4">TetR/AcrR family transcriptional regulator</fullName>
    </submittedName>
</protein>
<evidence type="ECO:0000256" key="1">
    <source>
        <dbReference type="ARBA" id="ARBA00023125"/>
    </source>
</evidence>
<dbReference type="PROSITE" id="PS50977">
    <property type="entry name" value="HTH_TETR_2"/>
    <property type="match status" value="1"/>
</dbReference>
<keyword evidence="5" id="KW-1185">Reference proteome</keyword>
<sequence>MWGETEKRRVRGVATRLFAELGFDGTSVELIAQAAGVDAESMIARMGDKAELYRQVMLEAHRVEREAMEAAVARFTPSTQGVIELVDAYLDFNLDHPYVMALWMHRWMGDAMDVGGLEELYARPLITMVTGVADEVLAEDVDVDHLTWTVIWCVYGFLTGGMQYTGPGPATGTGRRPSLPTADSEALRRFRLYLHTLIRRMSAPRTGQGAAPG</sequence>
<proteinExistence type="predicted"/>
<evidence type="ECO:0000313" key="5">
    <source>
        <dbReference type="Proteomes" id="UP001612928"/>
    </source>
</evidence>
<gene>
    <name evidence="4" type="ORF">ACIBP5_13950</name>
</gene>
<dbReference type="SUPFAM" id="SSF46689">
    <property type="entry name" value="Homeodomain-like"/>
    <property type="match status" value="1"/>
</dbReference>
<evidence type="ECO:0000256" key="2">
    <source>
        <dbReference type="PROSITE-ProRule" id="PRU00335"/>
    </source>
</evidence>
<feature type="domain" description="HTH tetR-type" evidence="3">
    <location>
        <begin position="4"/>
        <end position="64"/>
    </location>
</feature>
<reference evidence="4 5" key="1">
    <citation type="submission" date="2024-10" db="EMBL/GenBank/DDBJ databases">
        <title>The Natural Products Discovery Center: Release of the First 8490 Sequenced Strains for Exploring Actinobacteria Biosynthetic Diversity.</title>
        <authorList>
            <person name="Kalkreuter E."/>
            <person name="Kautsar S.A."/>
            <person name="Yang D."/>
            <person name="Bader C.D."/>
            <person name="Teijaro C.N."/>
            <person name="Fluegel L."/>
            <person name="Davis C.M."/>
            <person name="Simpson J.R."/>
            <person name="Lauterbach L."/>
            <person name="Steele A.D."/>
            <person name="Gui C."/>
            <person name="Meng S."/>
            <person name="Li G."/>
            <person name="Viehrig K."/>
            <person name="Ye F."/>
            <person name="Su P."/>
            <person name="Kiefer A.F."/>
            <person name="Nichols A."/>
            <person name="Cepeda A.J."/>
            <person name="Yan W."/>
            <person name="Fan B."/>
            <person name="Jiang Y."/>
            <person name="Adhikari A."/>
            <person name="Zheng C.-J."/>
            <person name="Schuster L."/>
            <person name="Cowan T.M."/>
            <person name="Smanski M.J."/>
            <person name="Chevrette M.G."/>
            <person name="De Carvalho L.P.S."/>
            <person name="Shen B."/>
        </authorList>
    </citation>
    <scope>NUCLEOTIDE SEQUENCE [LARGE SCALE GENOMIC DNA]</scope>
    <source>
        <strain evidence="4 5">NPDC049503</strain>
    </source>
</reference>
<dbReference type="PANTHER" id="PTHR30055:SF219">
    <property type="entry name" value="TRANSCRIPTIONAL REGULATORY PROTEIN"/>
    <property type="match status" value="1"/>
</dbReference>
<name>A0ABW8A4M6_9ACTN</name>
<comment type="caution">
    <text evidence="4">The sequence shown here is derived from an EMBL/GenBank/DDBJ whole genome shotgun (WGS) entry which is preliminary data.</text>
</comment>
<dbReference type="Gene3D" id="1.10.357.10">
    <property type="entry name" value="Tetracycline Repressor, domain 2"/>
    <property type="match status" value="1"/>
</dbReference>
<dbReference type="Proteomes" id="UP001612928">
    <property type="component" value="Unassembled WGS sequence"/>
</dbReference>
<dbReference type="InterPro" id="IPR009057">
    <property type="entry name" value="Homeodomain-like_sf"/>
</dbReference>
<evidence type="ECO:0000313" key="4">
    <source>
        <dbReference type="EMBL" id="MFI7441052.1"/>
    </source>
</evidence>
<evidence type="ECO:0000259" key="3">
    <source>
        <dbReference type="PROSITE" id="PS50977"/>
    </source>
</evidence>
<keyword evidence="1 2" id="KW-0238">DNA-binding</keyword>
<dbReference type="RefSeq" id="WP_397020841.1">
    <property type="nucleotide sequence ID" value="NZ_JBITMB010000003.1"/>
</dbReference>
<dbReference type="Pfam" id="PF00440">
    <property type="entry name" value="TetR_N"/>
    <property type="match status" value="1"/>
</dbReference>
<feature type="DNA-binding region" description="H-T-H motif" evidence="2">
    <location>
        <begin position="27"/>
        <end position="46"/>
    </location>
</feature>
<dbReference type="InterPro" id="IPR001647">
    <property type="entry name" value="HTH_TetR"/>
</dbReference>
<dbReference type="InterPro" id="IPR050109">
    <property type="entry name" value="HTH-type_TetR-like_transc_reg"/>
</dbReference>
<accession>A0ABW8A4M6</accession>
<organism evidence="4 5">
    <name type="scientific">Nonomuraea indica</name>
    <dbReference type="NCBI Taxonomy" id="1581193"/>
    <lineage>
        <taxon>Bacteria</taxon>
        <taxon>Bacillati</taxon>
        <taxon>Actinomycetota</taxon>
        <taxon>Actinomycetes</taxon>
        <taxon>Streptosporangiales</taxon>
        <taxon>Streptosporangiaceae</taxon>
        <taxon>Nonomuraea</taxon>
    </lineage>
</organism>